<sequence length="485" mass="56126">MASALSQHIRCSICLTDFTDPVCLPCEHSFCRECITTHMTVKGKESTCPECRGFFSKKDVRANRLLRNMVEAAKSHLEEHEAMKKRANLTTTAQTAQNNCSPDLMCPKHNEKFKLFCETDQKLVCFICREEDQHRRHKFKTMTDATKIKKEKGNETLDLLFSEDEDLTAILLKQSEAIERTKERSKVLSAQISAQFEEMHQFLREKEEEVKKQLEEKEKKLLEEMEENVSEIEEMLSDGREEQGILLSALETDQCDKFLEWWSEDGQSLVEAIQYERFFRPKAKSLVVISENLFLGQYESHLQFFVWKEMLGVIKPVPHRHILEDKNDPYLKVFPSGRAVQRTSKKGVFGTKKYHSPFACSKESFTHGQHYWEVEVGEKLTWAVGVMEHGEPDTVLAFMSEEGYCIIKDDGEDSTQGAMIDIRDKPRKIGVYMDCDRNKVLYYNADNMSLIGKAECDLNRPHSLCLSHGMYQDGKNSDPLTICWY</sequence>
<dbReference type="SMART" id="SM00184">
    <property type="entry name" value="RING"/>
    <property type="match status" value="1"/>
</dbReference>
<evidence type="ECO:0000256" key="5">
    <source>
        <dbReference type="SAM" id="Coils"/>
    </source>
</evidence>
<dbReference type="Gene3D" id="3.30.40.10">
    <property type="entry name" value="Zinc/RING finger domain, C3HC4 (zinc finger)"/>
    <property type="match status" value="1"/>
</dbReference>
<feature type="coiled-coil region" evidence="5">
    <location>
        <begin position="200"/>
        <end position="242"/>
    </location>
</feature>
<dbReference type="InterPro" id="IPR000315">
    <property type="entry name" value="Znf_B-box"/>
</dbReference>
<reference evidence="10" key="1">
    <citation type="submission" date="2025-08" db="UniProtKB">
        <authorList>
            <consortium name="RefSeq"/>
        </authorList>
    </citation>
    <scope>IDENTIFICATION</scope>
</reference>
<dbReference type="PANTHER" id="PTHR24103">
    <property type="entry name" value="E3 UBIQUITIN-PROTEIN LIGASE TRIM"/>
    <property type="match status" value="1"/>
</dbReference>
<evidence type="ECO:0000256" key="4">
    <source>
        <dbReference type="PROSITE-ProRule" id="PRU00024"/>
    </source>
</evidence>
<evidence type="ECO:0000259" key="7">
    <source>
        <dbReference type="PROSITE" id="PS50119"/>
    </source>
</evidence>
<dbReference type="InterPro" id="IPR001870">
    <property type="entry name" value="B30.2/SPRY"/>
</dbReference>
<dbReference type="SMART" id="SM00336">
    <property type="entry name" value="BBOX"/>
    <property type="match status" value="1"/>
</dbReference>
<evidence type="ECO:0000256" key="3">
    <source>
        <dbReference type="ARBA" id="ARBA00022833"/>
    </source>
</evidence>
<dbReference type="InterPro" id="IPR043136">
    <property type="entry name" value="B30.2/SPRY_sf"/>
</dbReference>
<dbReference type="Proteomes" id="UP000504632">
    <property type="component" value="Chromosome 9"/>
</dbReference>
<evidence type="ECO:0000256" key="1">
    <source>
        <dbReference type="ARBA" id="ARBA00022723"/>
    </source>
</evidence>
<dbReference type="AlphaFoldDB" id="A0A6J2W9R7"/>
<evidence type="ECO:0000256" key="2">
    <source>
        <dbReference type="ARBA" id="ARBA00022771"/>
    </source>
</evidence>
<keyword evidence="9" id="KW-1185">Reference proteome</keyword>
<dbReference type="PROSITE" id="PS50188">
    <property type="entry name" value="B302_SPRY"/>
    <property type="match status" value="1"/>
</dbReference>
<protein>
    <submittedName>
        <fullName evidence="10">E3 ubiquitin-protein ligase TRIM62-like</fullName>
    </submittedName>
</protein>
<feature type="domain" description="B30.2/SPRY" evidence="8">
    <location>
        <begin position="300"/>
        <end position="485"/>
    </location>
</feature>
<dbReference type="PROSITE" id="PS50089">
    <property type="entry name" value="ZF_RING_2"/>
    <property type="match status" value="1"/>
</dbReference>
<dbReference type="Gene3D" id="2.60.120.920">
    <property type="match status" value="1"/>
</dbReference>
<evidence type="ECO:0000313" key="9">
    <source>
        <dbReference type="Proteomes" id="UP000504632"/>
    </source>
</evidence>
<dbReference type="PROSITE" id="PS00518">
    <property type="entry name" value="ZF_RING_1"/>
    <property type="match status" value="1"/>
</dbReference>
<organism evidence="9 10">
    <name type="scientific">Chanos chanos</name>
    <name type="common">Milkfish</name>
    <name type="synonym">Mugil chanos</name>
    <dbReference type="NCBI Taxonomy" id="29144"/>
    <lineage>
        <taxon>Eukaryota</taxon>
        <taxon>Metazoa</taxon>
        <taxon>Chordata</taxon>
        <taxon>Craniata</taxon>
        <taxon>Vertebrata</taxon>
        <taxon>Euteleostomi</taxon>
        <taxon>Actinopterygii</taxon>
        <taxon>Neopterygii</taxon>
        <taxon>Teleostei</taxon>
        <taxon>Ostariophysi</taxon>
        <taxon>Gonorynchiformes</taxon>
        <taxon>Chanidae</taxon>
        <taxon>Chanos</taxon>
    </lineage>
</organism>
<evidence type="ECO:0000259" key="6">
    <source>
        <dbReference type="PROSITE" id="PS50089"/>
    </source>
</evidence>
<name>A0A6J2W9R7_CHACN</name>
<dbReference type="RefSeq" id="XP_030641008.1">
    <property type="nucleotide sequence ID" value="XM_030785148.1"/>
</dbReference>
<dbReference type="Gene3D" id="3.30.160.60">
    <property type="entry name" value="Classic Zinc Finger"/>
    <property type="match status" value="1"/>
</dbReference>
<dbReference type="InterPro" id="IPR050143">
    <property type="entry name" value="TRIM/RBCC"/>
</dbReference>
<gene>
    <name evidence="10" type="primary">LOC115821321</name>
</gene>
<dbReference type="SUPFAM" id="SSF57850">
    <property type="entry name" value="RING/U-box"/>
    <property type="match status" value="1"/>
</dbReference>
<dbReference type="PRINTS" id="PR01407">
    <property type="entry name" value="BUTYPHLNCDUF"/>
</dbReference>
<dbReference type="OrthoDB" id="654191at2759"/>
<keyword evidence="3" id="KW-0862">Zinc</keyword>
<dbReference type="InterPro" id="IPR027370">
    <property type="entry name" value="Znf-RING_euk"/>
</dbReference>
<feature type="coiled-coil region" evidence="5">
    <location>
        <begin position="63"/>
        <end position="90"/>
    </location>
</feature>
<keyword evidence="2 4" id="KW-0863">Zinc-finger</keyword>
<dbReference type="InterPro" id="IPR017907">
    <property type="entry name" value="Znf_RING_CS"/>
</dbReference>
<dbReference type="SUPFAM" id="SSF57845">
    <property type="entry name" value="B-box zinc-binding domain"/>
    <property type="match status" value="1"/>
</dbReference>
<dbReference type="InterPro" id="IPR001841">
    <property type="entry name" value="Znf_RING"/>
</dbReference>
<dbReference type="InParanoid" id="A0A6J2W9R7"/>
<dbReference type="Pfam" id="PF00643">
    <property type="entry name" value="zf-B_box"/>
    <property type="match status" value="1"/>
</dbReference>
<feature type="domain" description="B box-type" evidence="7">
    <location>
        <begin position="101"/>
        <end position="142"/>
    </location>
</feature>
<accession>A0A6J2W9R7</accession>
<dbReference type="GO" id="GO:0008270">
    <property type="term" value="F:zinc ion binding"/>
    <property type="evidence" value="ECO:0007669"/>
    <property type="project" value="UniProtKB-KW"/>
</dbReference>
<evidence type="ECO:0000313" key="10">
    <source>
        <dbReference type="RefSeq" id="XP_030641008.1"/>
    </source>
</evidence>
<dbReference type="PROSITE" id="PS50119">
    <property type="entry name" value="ZF_BBOX"/>
    <property type="match status" value="1"/>
</dbReference>
<keyword evidence="5" id="KW-0175">Coiled coil</keyword>
<dbReference type="InterPro" id="IPR003879">
    <property type="entry name" value="Butyrophylin_SPRY"/>
</dbReference>
<dbReference type="InterPro" id="IPR013083">
    <property type="entry name" value="Znf_RING/FYVE/PHD"/>
</dbReference>
<dbReference type="Pfam" id="PF13445">
    <property type="entry name" value="zf-RING_UBOX"/>
    <property type="match status" value="1"/>
</dbReference>
<dbReference type="GeneID" id="115821321"/>
<dbReference type="SUPFAM" id="SSF49899">
    <property type="entry name" value="Concanavalin A-like lectins/glucanases"/>
    <property type="match status" value="1"/>
</dbReference>
<keyword evidence="1" id="KW-0479">Metal-binding</keyword>
<evidence type="ECO:0000259" key="8">
    <source>
        <dbReference type="PROSITE" id="PS50188"/>
    </source>
</evidence>
<dbReference type="InterPro" id="IPR013320">
    <property type="entry name" value="ConA-like_dom_sf"/>
</dbReference>
<feature type="domain" description="RING-type" evidence="6">
    <location>
        <begin position="11"/>
        <end position="52"/>
    </location>
</feature>
<proteinExistence type="predicted"/>
<dbReference type="CDD" id="cd19800">
    <property type="entry name" value="Bbox2_xNF7-like"/>
    <property type="match status" value="1"/>
</dbReference>